<protein>
    <submittedName>
        <fullName evidence="1">Uncharacterized protein</fullName>
    </submittedName>
</protein>
<gene>
    <name evidence="1" type="ORF">Slati_3736200</name>
</gene>
<reference evidence="1" key="2">
    <citation type="journal article" date="2024" name="Plant">
        <title>Genomic evolution and insights into agronomic trait innovations of Sesamum species.</title>
        <authorList>
            <person name="Miao H."/>
            <person name="Wang L."/>
            <person name="Qu L."/>
            <person name="Liu H."/>
            <person name="Sun Y."/>
            <person name="Le M."/>
            <person name="Wang Q."/>
            <person name="Wei S."/>
            <person name="Zheng Y."/>
            <person name="Lin W."/>
            <person name="Duan Y."/>
            <person name="Cao H."/>
            <person name="Xiong S."/>
            <person name="Wang X."/>
            <person name="Wei L."/>
            <person name="Li C."/>
            <person name="Ma Q."/>
            <person name="Ju M."/>
            <person name="Zhao R."/>
            <person name="Li G."/>
            <person name="Mu C."/>
            <person name="Tian Q."/>
            <person name="Mei H."/>
            <person name="Zhang T."/>
            <person name="Gao T."/>
            <person name="Zhang H."/>
        </authorList>
    </citation>
    <scope>NUCLEOTIDE SEQUENCE</scope>
    <source>
        <strain evidence="1">KEN1</strain>
    </source>
</reference>
<name>A0AAW2U4N5_9LAMI</name>
<organism evidence="1">
    <name type="scientific">Sesamum latifolium</name>
    <dbReference type="NCBI Taxonomy" id="2727402"/>
    <lineage>
        <taxon>Eukaryota</taxon>
        <taxon>Viridiplantae</taxon>
        <taxon>Streptophyta</taxon>
        <taxon>Embryophyta</taxon>
        <taxon>Tracheophyta</taxon>
        <taxon>Spermatophyta</taxon>
        <taxon>Magnoliopsida</taxon>
        <taxon>eudicotyledons</taxon>
        <taxon>Gunneridae</taxon>
        <taxon>Pentapetalae</taxon>
        <taxon>asterids</taxon>
        <taxon>lamiids</taxon>
        <taxon>Lamiales</taxon>
        <taxon>Pedaliaceae</taxon>
        <taxon>Sesamum</taxon>
    </lineage>
</organism>
<dbReference type="EMBL" id="JACGWN010000013">
    <property type="protein sequence ID" value="KAL0411465.1"/>
    <property type="molecule type" value="Genomic_DNA"/>
</dbReference>
<evidence type="ECO:0000313" key="1">
    <source>
        <dbReference type="EMBL" id="KAL0411465.1"/>
    </source>
</evidence>
<sequence>MKCILISLPSRSAIALFESPSRILALVSSGVLSHLIFTESSKLNSTSLMKFSQASSRVVVAILNAATHSSINFSVFIKSIMFKLSIVPYGCRGWSMVLAHGECSGTLLGFLPGFSLNLVPTNVGWRWCGNLYSLSLDDPVKDHWNLYFPPAVVVLEWFRWFEH</sequence>
<accession>A0AAW2U4N5</accession>
<comment type="caution">
    <text evidence="1">The sequence shown here is derived from an EMBL/GenBank/DDBJ whole genome shotgun (WGS) entry which is preliminary data.</text>
</comment>
<dbReference type="AlphaFoldDB" id="A0AAW2U4N5"/>
<reference evidence="1" key="1">
    <citation type="submission" date="2020-06" db="EMBL/GenBank/DDBJ databases">
        <authorList>
            <person name="Li T."/>
            <person name="Hu X."/>
            <person name="Zhang T."/>
            <person name="Song X."/>
            <person name="Zhang H."/>
            <person name="Dai N."/>
            <person name="Sheng W."/>
            <person name="Hou X."/>
            <person name="Wei L."/>
        </authorList>
    </citation>
    <scope>NUCLEOTIDE SEQUENCE</scope>
    <source>
        <strain evidence="1">KEN1</strain>
        <tissue evidence="1">Leaf</tissue>
    </source>
</reference>
<proteinExistence type="predicted"/>